<dbReference type="PANTHER" id="PTHR13887:SF14">
    <property type="entry name" value="DISULFIDE BOND FORMATION PROTEIN D"/>
    <property type="match status" value="1"/>
</dbReference>
<keyword evidence="4" id="KW-1015">Disulfide bond</keyword>
<dbReference type="AlphaFoldDB" id="A0A7X2L2T7"/>
<dbReference type="Pfam" id="PF13462">
    <property type="entry name" value="Thioredoxin_4"/>
    <property type="match status" value="1"/>
</dbReference>
<evidence type="ECO:0000256" key="5">
    <source>
        <dbReference type="ARBA" id="ARBA00023284"/>
    </source>
</evidence>
<evidence type="ECO:0000313" key="9">
    <source>
        <dbReference type="Proteomes" id="UP000463051"/>
    </source>
</evidence>
<protein>
    <submittedName>
        <fullName evidence="8">Thioredoxin domain-containing protein</fullName>
    </submittedName>
</protein>
<keyword evidence="3" id="KW-0560">Oxidoreductase</keyword>
<keyword evidence="2" id="KW-0732">Signal</keyword>
<feature type="domain" description="Thioredoxin" evidence="7">
    <location>
        <begin position="55"/>
        <end position="252"/>
    </location>
</feature>
<evidence type="ECO:0000256" key="3">
    <source>
        <dbReference type="ARBA" id="ARBA00023002"/>
    </source>
</evidence>
<keyword evidence="6" id="KW-1133">Transmembrane helix</keyword>
<dbReference type="Proteomes" id="UP000463051">
    <property type="component" value="Unassembled WGS sequence"/>
</dbReference>
<sequence length="256" mass="29049">MNKKANKNVNRNRNSKGVSNNKNLMLMLSAVVVVILIAVFFYFNITNTPTKNSDSSDLDSLPNYTDVKGTIVVDGLKYEKQPHLGNTEAKVKIIEFADFKCPACKKWTEQYQDTFIKDYVDTGKVEFFFMNFAFIDRDSYLAASAGEAIYTQSNEKFWEYMHKLYANQGDETKIWATQKFILKFVKNNIDGINYNQFETDLKNQTYMYDVKEDFKIAGSYGVNGTPKFMVNGVLLPDSSYEGLTAAIDAQLAAAAN</sequence>
<dbReference type="SUPFAM" id="SSF52833">
    <property type="entry name" value="Thioredoxin-like"/>
    <property type="match status" value="1"/>
</dbReference>
<dbReference type="PROSITE" id="PS51352">
    <property type="entry name" value="THIOREDOXIN_2"/>
    <property type="match status" value="1"/>
</dbReference>
<evidence type="ECO:0000256" key="1">
    <source>
        <dbReference type="ARBA" id="ARBA00005791"/>
    </source>
</evidence>
<dbReference type="InterPro" id="IPR012336">
    <property type="entry name" value="Thioredoxin-like_fold"/>
</dbReference>
<evidence type="ECO:0000313" key="8">
    <source>
        <dbReference type="EMBL" id="MRN54533.1"/>
    </source>
</evidence>
<dbReference type="InterPro" id="IPR036249">
    <property type="entry name" value="Thioredoxin-like_sf"/>
</dbReference>
<feature type="transmembrane region" description="Helical" evidence="6">
    <location>
        <begin position="21"/>
        <end position="43"/>
    </location>
</feature>
<dbReference type="PANTHER" id="PTHR13887">
    <property type="entry name" value="GLUTATHIONE S-TRANSFERASE KAPPA"/>
    <property type="match status" value="1"/>
</dbReference>
<name>A0A7X2L2T7_9BACL</name>
<comment type="similarity">
    <text evidence="1">Belongs to the thioredoxin family. DsbA subfamily.</text>
</comment>
<evidence type="ECO:0000256" key="4">
    <source>
        <dbReference type="ARBA" id="ARBA00023157"/>
    </source>
</evidence>
<evidence type="ECO:0000256" key="6">
    <source>
        <dbReference type="SAM" id="Phobius"/>
    </source>
</evidence>
<accession>A0A7X2L2T7</accession>
<dbReference type="InterPro" id="IPR013766">
    <property type="entry name" value="Thioredoxin_domain"/>
</dbReference>
<gene>
    <name evidence="8" type="ORF">GJB61_16235</name>
</gene>
<keyword evidence="6" id="KW-0472">Membrane</keyword>
<keyword evidence="5" id="KW-0676">Redox-active center</keyword>
<dbReference type="Gene3D" id="3.40.30.10">
    <property type="entry name" value="Glutaredoxin"/>
    <property type="match status" value="1"/>
</dbReference>
<dbReference type="RefSeq" id="WP_154119725.1">
    <property type="nucleotide sequence ID" value="NZ_WJXB01000005.1"/>
</dbReference>
<keyword evidence="9" id="KW-1185">Reference proteome</keyword>
<comment type="caution">
    <text evidence="8">The sequence shown here is derived from an EMBL/GenBank/DDBJ whole genome shotgun (WGS) entry which is preliminary data.</text>
</comment>
<evidence type="ECO:0000259" key="7">
    <source>
        <dbReference type="PROSITE" id="PS51352"/>
    </source>
</evidence>
<organism evidence="8 9">
    <name type="scientific">Paenibacillus monticola</name>
    <dbReference type="NCBI Taxonomy" id="2666075"/>
    <lineage>
        <taxon>Bacteria</taxon>
        <taxon>Bacillati</taxon>
        <taxon>Bacillota</taxon>
        <taxon>Bacilli</taxon>
        <taxon>Bacillales</taxon>
        <taxon>Paenibacillaceae</taxon>
        <taxon>Paenibacillus</taxon>
    </lineage>
</organism>
<evidence type="ECO:0000256" key="2">
    <source>
        <dbReference type="ARBA" id="ARBA00022729"/>
    </source>
</evidence>
<keyword evidence="6" id="KW-0812">Transmembrane</keyword>
<proteinExistence type="inferred from homology"/>
<dbReference type="GO" id="GO:0016491">
    <property type="term" value="F:oxidoreductase activity"/>
    <property type="evidence" value="ECO:0007669"/>
    <property type="project" value="UniProtKB-KW"/>
</dbReference>
<reference evidence="8 9" key="1">
    <citation type="submission" date="2019-11" db="EMBL/GenBank/DDBJ databases">
        <title>Paenibacillus monticola sp. nov., a novel PGPR strain isolated from mountain sample in China.</title>
        <authorList>
            <person name="Zhao Q."/>
            <person name="Li H.-P."/>
            <person name="Zhang J.-L."/>
        </authorList>
    </citation>
    <scope>NUCLEOTIDE SEQUENCE [LARGE SCALE GENOMIC DNA]</scope>
    <source>
        <strain evidence="8 9">LC-T2</strain>
    </source>
</reference>
<dbReference type="EMBL" id="WJXB01000005">
    <property type="protein sequence ID" value="MRN54533.1"/>
    <property type="molecule type" value="Genomic_DNA"/>
</dbReference>